<dbReference type="NCBIfam" id="TIGR02532">
    <property type="entry name" value="IV_pilin_GFxxxE"/>
    <property type="match status" value="1"/>
</dbReference>
<dbReference type="EMBL" id="LAZR01045431">
    <property type="protein sequence ID" value="KKK98886.1"/>
    <property type="molecule type" value="Genomic_DNA"/>
</dbReference>
<feature type="transmembrane region" description="Helical" evidence="1">
    <location>
        <begin position="74"/>
        <end position="95"/>
    </location>
</feature>
<reference evidence="2" key="1">
    <citation type="journal article" date="2015" name="Nature">
        <title>Complex archaea that bridge the gap between prokaryotes and eukaryotes.</title>
        <authorList>
            <person name="Spang A."/>
            <person name="Saw J.H."/>
            <person name="Jorgensen S.L."/>
            <person name="Zaremba-Niedzwiedzka K."/>
            <person name="Martijn J."/>
            <person name="Lind A.E."/>
            <person name="van Eijk R."/>
            <person name="Schleper C."/>
            <person name="Guy L."/>
            <person name="Ettema T.J."/>
        </authorList>
    </citation>
    <scope>NUCLEOTIDE SEQUENCE</scope>
</reference>
<comment type="caution">
    <text evidence="2">The sequence shown here is derived from an EMBL/GenBank/DDBJ whole genome shotgun (WGS) entry which is preliminary data.</text>
</comment>
<organism evidence="2">
    <name type="scientific">marine sediment metagenome</name>
    <dbReference type="NCBI Taxonomy" id="412755"/>
    <lineage>
        <taxon>unclassified sequences</taxon>
        <taxon>metagenomes</taxon>
        <taxon>ecological metagenomes</taxon>
    </lineage>
</organism>
<dbReference type="PANTHER" id="PTHR30093:SF2">
    <property type="entry name" value="TYPE II SECRETION SYSTEM PROTEIN H"/>
    <property type="match status" value="1"/>
</dbReference>
<dbReference type="InterPro" id="IPR012902">
    <property type="entry name" value="N_methyl_site"/>
</dbReference>
<dbReference type="InterPro" id="IPR045584">
    <property type="entry name" value="Pilin-like"/>
</dbReference>
<sequence>WKWDNDRSRSDAGTGCTASISPFGASGVKPSISAASRRGRRARAFTLVELPAVSPPRRIELPAVSRRRSKAFTLVELLVVVGIIALLVTILMPALSRALELTRKVICQTNLHTLGKGWLLYWTDNDSGQPGMVLGERGGIDSLSQFNDQLSGSWRNYTGPGYLYRDRYVTSGDAFVCPTTERYMGGTWFAGGWKGGGAWPPPAETRKSGHTLMTYGIRRMAQYDNSVLADVDYWHTGDPRTDDLMLMKSGVGGIARPSDFSLMADCFRDPEIAIRSHVPSVNVLWLDGHVGDYTDDTEYGEVLYGGNGITTEYNDNWLHDDIWMIIDGYHQPPVGQ</sequence>
<gene>
    <name evidence="2" type="ORF">LCGC14_2638260</name>
</gene>
<keyword evidence="1" id="KW-0472">Membrane</keyword>
<dbReference type="AlphaFoldDB" id="A0A0F9CQM4"/>
<accession>A0A0F9CQM4</accession>
<keyword evidence="1" id="KW-0812">Transmembrane</keyword>
<feature type="non-terminal residue" evidence="2">
    <location>
        <position position="1"/>
    </location>
</feature>
<evidence type="ECO:0008006" key="3">
    <source>
        <dbReference type="Google" id="ProtNLM"/>
    </source>
</evidence>
<protein>
    <recommendedName>
        <fullName evidence="3">Type II secretion system protein GspG C-terminal domain-containing protein</fullName>
    </recommendedName>
</protein>
<dbReference type="Pfam" id="PF07963">
    <property type="entry name" value="N_methyl"/>
    <property type="match status" value="1"/>
</dbReference>
<dbReference type="SUPFAM" id="SSF54523">
    <property type="entry name" value="Pili subunits"/>
    <property type="match status" value="1"/>
</dbReference>
<keyword evidence="1" id="KW-1133">Transmembrane helix</keyword>
<proteinExistence type="predicted"/>
<evidence type="ECO:0000256" key="1">
    <source>
        <dbReference type="SAM" id="Phobius"/>
    </source>
</evidence>
<name>A0A0F9CQM4_9ZZZZ</name>
<dbReference type="PANTHER" id="PTHR30093">
    <property type="entry name" value="GENERAL SECRETION PATHWAY PROTEIN G"/>
    <property type="match status" value="1"/>
</dbReference>
<evidence type="ECO:0000313" key="2">
    <source>
        <dbReference type="EMBL" id="KKK98886.1"/>
    </source>
</evidence>
<dbReference type="Gene3D" id="3.30.700.10">
    <property type="entry name" value="Glycoprotein, Type 4 Pilin"/>
    <property type="match status" value="1"/>
</dbReference>